<dbReference type="AlphaFoldDB" id="F0W687"/>
<gene>
    <name evidence="1" type="primary">AlNc14C23G2386</name>
    <name evidence="1" type="ORF">ALNC14_027720</name>
</gene>
<accession>F0W687</accession>
<reference evidence="1" key="2">
    <citation type="submission" date="2011-02" db="EMBL/GenBank/DDBJ databases">
        <authorList>
            <person name="MacLean D."/>
        </authorList>
    </citation>
    <scope>NUCLEOTIDE SEQUENCE</scope>
</reference>
<name>F0W687_9STRA</name>
<sequence>MKIERFHLTICLNLNKYRVRADFRKVAGTRGTTAGFCLYFRSSHFQHCAVAFHQLGHLGLQDILMAPWYFLQLLFKNSPFSH</sequence>
<proteinExistence type="predicted"/>
<evidence type="ECO:0000313" key="1">
    <source>
        <dbReference type="EMBL" id="CCA16629.1"/>
    </source>
</evidence>
<dbReference type="HOGENOM" id="CLU_2563168_0_0_1"/>
<dbReference type="EMBL" id="FR824068">
    <property type="protein sequence ID" value="CCA16629.1"/>
    <property type="molecule type" value="Genomic_DNA"/>
</dbReference>
<organism evidence="1">
    <name type="scientific">Albugo laibachii Nc14</name>
    <dbReference type="NCBI Taxonomy" id="890382"/>
    <lineage>
        <taxon>Eukaryota</taxon>
        <taxon>Sar</taxon>
        <taxon>Stramenopiles</taxon>
        <taxon>Oomycota</taxon>
        <taxon>Peronosporomycetes</taxon>
        <taxon>Albuginales</taxon>
        <taxon>Albuginaceae</taxon>
        <taxon>Albugo</taxon>
    </lineage>
</organism>
<protein>
    <submittedName>
        <fullName evidence="1">AlNc14C23G2386 protein</fullName>
    </submittedName>
</protein>
<reference evidence="1" key="1">
    <citation type="journal article" date="2011" name="PLoS Biol.">
        <title>Gene gain and loss during evolution of obligate parasitism in the white rust pathogen of Arabidopsis thaliana.</title>
        <authorList>
            <person name="Kemen E."/>
            <person name="Gardiner A."/>
            <person name="Schultz-Larsen T."/>
            <person name="Kemen A.C."/>
            <person name="Balmuth A.L."/>
            <person name="Robert-Seilaniantz A."/>
            <person name="Bailey K."/>
            <person name="Holub E."/>
            <person name="Studholme D.J."/>
            <person name="Maclean D."/>
            <person name="Jones J.D."/>
        </authorList>
    </citation>
    <scope>NUCLEOTIDE SEQUENCE</scope>
</reference>